<dbReference type="Proteomes" id="UP000054018">
    <property type="component" value="Unassembled WGS sequence"/>
</dbReference>
<evidence type="ECO:0000313" key="6">
    <source>
        <dbReference type="Proteomes" id="UP000054018"/>
    </source>
</evidence>
<dbReference type="PROSITE" id="PS50102">
    <property type="entry name" value="RRM"/>
    <property type="match status" value="1"/>
</dbReference>
<name>A0A0C9ZF64_9AGAM</name>
<dbReference type="HOGENOM" id="CLU_011694_4_1_1"/>
<feature type="compositionally biased region" description="Basic and acidic residues" evidence="2">
    <location>
        <begin position="556"/>
        <end position="565"/>
    </location>
</feature>
<dbReference type="OrthoDB" id="6103986at2759"/>
<dbReference type="Gene3D" id="3.10.590.10">
    <property type="entry name" value="ph1033 like domains"/>
    <property type="match status" value="2"/>
</dbReference>
<feature type="compositionally biased region" description="Basic and acidic residues" evidence="2">
    <location>
        <begin position="116"/>
        <end position="125"/>
    </location>
</feature>
<protein>
    <recommendedName>
        <fullName evidence="7">YTH domain-containing protein</fullName>
    </recommendedName>
</protein>
<evidence type="ECO:0000256" key="2">
    <source>
        <dbReference type="SAM" id="MobiDB-lite"/>
    </source>
</evidence>
<dbReference type="InterPro" id="IPR007275">
    <property type="entry name" value="YTH_domain"/>
</dbReference>
<evidence type="ECO:0008006" key="7">
    <source>
        <dbReference type="Google" id="ProtNLM"/>
    </source>
</evidence>
<feature type="region of interest" description="Disordered" evidence="2">
    <location>
        <begin position="116"/>
        <end position="171"/>
    </location>
</feature>
<evidence type="ECO:0000313" key="5">
    <source>
        <dbReference type="EMBL" id="KIK24564.1"/>
    </source>
</evidence>
<gene>
    <name evidence="5" type="ORF">PISMIDRAFT_98315</name>
</gene>
<evidence type="ECO:0000256" key="1">
    <source>
        <dbReference type="PROSITE-ProRule" id="PRU00176"/>
    </source>
</evidence>
<dbReference type="EMBL" id="KN833715">
    <property type="protein sequence ID" value="KIK24564.1"/>
    <property type="molecule type" value="Genomic_DNA"/>
</dbReference>
<accession>A0A0C9ZF64</accession>
<feature type="compositionally biased region" description="Low complexity" evidence="2">
    <location>
        <begin position="266"/>
        <end position="281"/>
    </location>
</feature>
<dbReference type="PANTHER" id="PTHR12357:SF3">
    <property type="entry name" value="YTH DOMAIN-CONTAINING PROTEIN 1"/>
    <property type="match status" value="1"/>
</dbReference>
<dbReference type="PANTHER" id="PTHR12357">
    <property type="entry name" value="YTH YT521-B HOMOLOGY DOMAIN-CONTAINING"/>
    <property type="match status" value="1"/>
</dbReference>
<dbReference type="InterPro" id="IPR045168">
    <property type="entry name" value="YTH_prot"/>
</dbReference>
<reference evidence="5 6" key="1">
    <citation type="submission" date="2014-04" db="EMBL/GenBank/DDBJ databases">
        <authorList>
            <consortium name="DOE Joint Genome Institute"/>
            <person name="Kuo A."/>
            <person name="Kohler A."/>
            <person name="Costa M.D."/>
            <person name="Nagy L.G."/>
            <person name="Floudas D."/>
            <person name="Copeland A."/>
            <person name="Barry K.W."/>
            <person name="Cichocki N."/>
            <person name="Veneault-Fourrey C."/>
            <person name="LaButti K."/>
            <person name="Lindquist E.A."/>
            <person name="Lipzen A."/>
            <person name="Lundell T."/>
            <person name="Morin E."/>
            <person name="Murat C."/>
            <person name="Sun H."/>
            <person name="Tunlid A."/>
            <person name="Henrissat B."/>
            <person name="Grigoriev I.V."/>
            <person name="Hibbett D.S."/>
            <person name="Martin F."/>
            <person name="Nordberg H.P."/>
            <person name="Cantor M.N."/>
            <person name="Hua S.X."/>
        </authorList>
    </citation>
    <scope>NUCLEOTIDE SEQUENCE [LARGE SCALE GENOMIC DNA]</scope>
    <source>
        <strain evidence="5 6">441</strain>
    </source>
</reference>
<feature type="region of interest" description="Disordered" evidence="2">
    <location>
        <begin position="525"/>
        <end position="565"/>
    </location>
</feature>
<dbReference type="AlphaFoldDB" id="A0A0C9ZF64"/>
<dbReference type="GO" id="GO:0000381">
    <property type="term" value="P:regulation of alternative mRNA splicing, via spliceosome"/>
    <property type="evidence" value="ECO:0007669"/>
    <property type="project" value="TreeGrafter"/>
</dbReference>
<dbReference type="GO" id="GO:1990247">
    <property type="term" value="F:N6-methyladenosine-containing RNA reader activity"/>
    <property type="evidence" value="ECO:0007669"/>
    <property type="project" value="TreeGrafter"/>
</dbReference>
<dbReference type="GO" id="GO:0005654">
    <property type="term" value="C:nucleoplasm"/>
    <property type="evidence" value="ECO:0007669"/>
    <property type="project" value="TreeGrafter"/>
</dbReference>
<organism evidence="5 6">
    <name type="scientific">Pisolithus microcarpus 441</name>
    <dbReference type="NCBI Taxonomy" id="765257"/>
    <lineage>
        <taxon>Eukaryota</taxon>
        <taxon>Fungi</taxon>
        <taxon>Dikarya</taxon>
        <taxon>Basidiomycota</taxon>
        <taxon>Agaricomycotina</taxon>
        <taxon>Agaricomycetes</taxon>
        <taxon>Agaricomycetidae</taxon>
        <taxon>Boletales</taxon>
        <taxon>Sclerodermatineae</taxon>
        <taxon>Pisolithaceae</taxon>
        <taxon>Pisolithus</taxon>
    </lineage>
</organism>
<dbReference type="CDD" id="cd00590">
    <property type="entry name" value="RRM_SF"/>
    <property type="match status" value="1"/>
</dbReference>
<dbReference type="PROSITE" id="PS50882">
    <property type="entry name" value="YTH"/>
    <property type="match status" value="2"/>
</dbReference>
<dbReference type="SUPFAM" id="SSF54928">
    <property type="entry name" value="RNA-binding domain, RBD"/>
    <property type="match status" value="1"/>
</dbReference>
<dbReference type="Gene3D" id="3.30.70.330">
    <property type="match status" value="1"/>
</dbReference>
<feature type="domain" description="RRM" evidence="3">
    <location>
        <begin position="1"/>
        <end position="80"/>
    </location>
</feature>
<feature type="compositionally biased region" description="Polar residues" evidence="2">
    <location>
        <begin position="282"/>
        <end position="291"/>
    </location>
</feature>
<dbReference type="STRING" id="765257.A0A0C9ZF64"/>
<evidence type="ECO:0000259" key="3">
    <source>
        <dbReference type="PROSITE" id="PS50102"/>
    </source>
</evidence>
<dbReference type="InterPro" id="IPR035979">
    <property type="entry name" value="RBD_domain_sf"/>
</dbReference>
<feature type="compositionally biased region" description="Basic and acidic residues" evidence="2">
    <location>
        <begin position="339"/>
        <end position="349"/>
    </location>
</feature>
<feature type="domain" description="YTH" evidence="4">
    <location>
        <begin position="189"/>
        <end position="320"/>
    </location>
</feature>
<dbReference type="Pfam" id="PF25701">
    <property type="entry name" value="RRM_YTH1"/>
    <property type="match status" value="1"/>
</dbReference>
<dbReference type="GO" id="GO:0003729">
    <property type="term" value="F:mRNA binding"/>
    <property type="evidence" value="ECO:0007669"/>
    <property type="project" value="TreeGrafter"/>
</dbReference>
<evidence type="ECO:0000259" key="4">
    <source>
        <dbReference type="PROSITE" id="PS50882"/>
    </source>
</evidence>
<keyword evidence="1" id="KW-0694">RNA-binding</keyword>
<reference evidence="6" key="2">
    <citation type="submission" date="2015-01" db="EMBL/GenBank/DDBJ databases">
        <title>Evolutionary Origins and Diversification of the Mycorrhizal Mutualists.</title>
        <authorList>
            <consortium name="DOE Joint Genome Institute"/>
            <consortium name="Mycorrhizal Genomics Consortium"/>
            <person name="Kohler A."/>
            <person name="Kuo A."/>
            <person name="Nagy L.G."/>
            <person name="Floudas D."/>
            <person name="Copeland A."/>
            <person name="Barry K.W."/>
            <person name="Cichocki N."/>
            <person name="Veneault-Fourrey C."/>
            <person name="LaButti K."/>
            <person name="Lindquist E.A."/>
            <person name="Lipzen A."/>
            <person name="Lundell T."/>
            <person name="Morin E."/>
            <person name="Murat C."/>
            <person name="Riley R."/>
            <person name="Ohm R."/>
            <person name="Sun H."/>
            <person name="Tunlid A."/>
            <person name="Henrissat B."/>
            <person name="Grigoriev I.V."/>
            <person name="Hibbett D.S."/>
            <person name="Martin F."/>
        </authorList>
    </citation>
    <scope>NUCLEOTIDE SEQUENCE [LARGE SCALE GENOMIC DNA]</scope>
    <source>
        <strain evidence="6">441</strain>
    </source>
</reference>
<dbReference type="InterPro" id="IPR012677">
    <property type="entry name" value="Nucleotide-bd_a/b_plait_sf"/>
</dbReference>
<keyword evidence="6" id="KW-1185">Reference proteome</keyword>
<dbReference type="InterPro" id="IPR000504">
    <property type="entry name" value="RRM_dom"/>
</dbReference>
<feature type="compositionally biased region" description="Basic and acidic residues" evidence="2">
    <location>
        <begin position="526"/>
        <end position="535"/>
    </location>
</feature>
<dbReference type="Pfam" id="PF04146">
    <property type="entry name" value="YTH"/>
    <property type="match status" value="1"/>
</dbReference>
<dbReference type="CDD" id="cd21134">
    <property type="entry name" value="YTH"/>
    <property type="match status" value="1"/>
</dbReference>
<dbReference type="GO" id="GO:0000398">
    <property type="term" value="P:mRNA splicing, via spliceosome"/>
    <property type="evidence" value="ECO:0007669"/>
    <property type="project" value="TreeGrafter"/>
</dbReference>
<proteinExistence type="predicted"/>
<dbReference type="InterPro" id="IPR057720">
    <property type="entry name" value="RRM_YTH1"/>
</dbReference>
<feature type="region of interest" description="Disordered" evidence="2">
    <location>
        <begin position="265"/>
        <end position="369"/>
    </location>
</feature>
<feature type="domain" description="YTH" evidence="4">
    <location>
        <begin position="370"/>
        <end position="518"/>
    </location>
</feature>
<sequence>MWLGNVPGDATHDELWRFLKRPWSPELGKKESSEGAGNGVTSIFLISRSNCAFVNFDTEGSLQRAITKLNGQQLRPQDRRCPRLVCRARRREDDLRAGVGGQRGMGVHTEYVRKLRQKEREKAKEPPSSSMDDDKSITSNASEISIQSQLPPSPSDEETMKEKSSTAKARSVSSYASTNSSFLTRHFPKRFFILKSLTRYDLDLSVERGLWATQKHNEVVLDQAFRTSKEVILIFGVNKSGEFYGYARMASRILRGESSVSWASRADASPSSVHSAPPSQSRTQMQKTGESPGSPVAASTHSKDSPVNYFTPSEHRLVEESPLPISSPEWDQIGTKSPTPEERAQHERQTAPARLGPSQPLDFSPAPIPQRFSLAEGSKARRGLPFRSKNFPLATASVPARTDIVLDRNAPAKAVRNTLSIEEPSVLQPVQEENPTGSNPGDDDAPEPTRFPKEGVAEGQDTSSWGETFKVEWLCTQPLPFQKTRHLRNPWNHDREIKVSRDGTELEPGVGQRLIDEWASLAAGAEEGRVHDMPKRSKKSTIVPPPATDGPTTEGIGREPLRSQN</sequence>
<feature type="region of interest" description="Disordered" evidence="2">
    <location>
        <begin position="417"/>
        <end position="463"/>
    </location>
</feature>